<evidence type="ECO:0000256" key="1">
    <source>
        <dbReference type="SAM" id="Phobius"/>
    </source>
</evidence>
<evidence type="ECO:0000313" key="3">
    <source>
        <dbReference type="Proteomes" id="UP000317812"/>
    </source>
</evidence>
<dbReference type="EMBL" id="CP035382">
    <property type="protein sequence ID" value="QDK20855.1"/>
    <property type="molecule type" value="Genomic_DNA"/>
</dbReference>
<dbReference type="Pfam" id="PF05449">
    <property type="entry name" value="Phage_holin_3_7"/>
    <property type="match status" value="1"/>
</dbReference>
<dbReference type="InterPro" id="IPR008473">
    <property type="entry name" value="Phage_holin_3_7"/>
</dbReference>
<reference evidence="2 3" key="1">
    <citation type="submission" date="2019-01" db="EMBL/GenBank/DDBJ databases">
        <title>Florfenicol resistance in Enterobacteriaceae and whole-genome sequence analysis of florfenicol-resistant Leclercia adecarboxylata strain R25.</title>
        <authorList>
            <person name="Bao Q."/>
            <person name="Ying Y."/>
        </authorList>
    </citation>
    <scope>NUCLEOTIDE SEQUENCE [LARGE SCALE GENOMIC DNA]</scope>
    <source>
        <strain evidence="2 3">R25</strain>
    </source>
</reference>
<feature type="transmembrane region" description="Helical" evidence="1">
    <location>
        <begin position="6"/>
        <end position="24"/>
    </location>
</feature>
<dbReference type="RefSeq" id="WP_057107419.1">
    <property type="nucleotide sequence ID" value="NZ_CP035382.1"/>
</dbReference>
<feature type="transmembrane region" description="Helical" evidence="1">
    <location>
        <begin position="36"/>
        <end position="56"/>
    </location>
</feature>
<dbReference type="Proteomes" id="UP000317812">
    <property type="component" value="Chromosome"/>
</dbReference>
<keyword evidence="1" id="KW-1133">Transmembrane helix</keyword>
<name>A0AAP9DDL7_9ENTR</name>
<sequence>MTWQNIILDANAIICALIVVRLMFFSKSGKRHRPGVTLMAYLMILAAGFTAFRILYGKYLQVDPGELMLNVAICVAVWRSRGNLAKVFQKAGQ</sequence>
<evidence type="ECO:0000313" key="2">
    <source>
        <dbReference type="EMBL" id="QDK20855.1"/>
    </source>
</evidence>
<keyword evidence="1" id="KW-0812">Transmembrane</keyword>
<accession>A0AAP9DDL7</accession>
<protein>
    <submittedName>
        <fullName evidence="2">Phage holin family protein</fullName>
    </submittedName>
</protein>
<dbReference type="AlphaFoldDB" id="A0AAP9DDL7"/>
<gene>
    <name evidence="2" type="ORF">ES815_22085</name>
</gene>
<organism evidence="2 3">
    <name type="scientific">Leclercia adecarboxylata</name>
    <dbReference type="NCBI Taxonomy" id="83655"/>
    <lineage>
        <taxon>Bacteria</taxon>
        <taxon>Pseudomonadati</taxon>
        <taxon>Pseudomonadota</taxon>
        <taxon>Gammaproteobacteria</taxon>
        <taxon>Enterobacterales</taxon>
        <taxon>Enterobacteriaceae</taxon>
        <taxon>Leclercia</taxon>
    </lineage>
</organism>
<proteinExistence type="predicted"/>
<keyword evidence="1" id="KW-0472">Membrane</keyword>